<dbReference type="FunFam" id="3.20.20.80:FF:000004">
    <property type="entry name" value="Beta-glucosidase 6-phospho-beta-glucosidase"/>
    <property type="match status" value="1"/>
</dbReference>
<feature type="active site" description="Nucleophile" evidence="7">
    <location>
        <position position="371"/>
    </location>
</feature>
<evidence type="ECO:0000256" key="8">
    <source>
        <dbReference type="PIRSR" id="PIRSR617736-2"/>
    </source>
</evidence>
<dbReference type="Pfam" id="PF00232">
    <property type="entry name" value="Glyco_hydro_1"/>
    <property type="match status" value="1"/>
</dbReference>
<feature type="active site" description="Proton donor" evidence="7">
    <location>
        <position position="167"/>
    </location>
</feature>
<keyword evidence="2 9" id="KW-0378">Hydrolase</keyword>
<feature type="binding site" evidence="8">
    <location>
        <position position="21"/>
    </location>
    <ligand>
        <name>substrate</name>
    </ligand>
</feature>
<dbReference type="GO" id="GO:0030245">
    <property type="term" value="P:cellulose catabolic process"/>
    <property type="evidence" value="ECO:0007669"/>
    <property type="project" value="UniProtKB-KW"/>
</dbReference>
<comment type="caution">
    <text evidence="10">The sequence shown here is derived from an EMBL/GenBank/DDBJ whole genome shotgun (WGS) entry which is preliminary data.</text>
</comment>
<evidence type="ECO:0000256" key="1">
    <source>
        <dbReference type="ARBA" id="ARBA00010838"/>
    </source>
</evidence>
<dbReference type="InterPro" id="IPR017736">
    <property type="entry name" value="Glyco_hydro_1_beta-glucosidase"/>
</dbReference>
<dbReference type="Proteomes" id="UP000185612">
    <property type="component" value="Unassembled WGS sequence"/>
</dbReference>
<organism evidence="10 11">
    <name type="scientific">Buchananella hordeovulneris</name>
    <dbReference type="NCBI Taxonomy" id="52770"/>
    <lineage>
        <taxon>Bacteria</taxon>
        <taxon>Bacillati</taxon>
        <taxon>Actinomycetota</taxon>
        <taxon>Actinomycetes</taxon>
        <taxon>Actinomycetales</taxon>
        <taxon>Actinomycetaceae</taxon>
        <taxon>Buchananella</taxon>
    </lineage>
</organism>
<feature type="binding site" evidence="8">
    <location>
        <position position="298"/>
    </location>
    <ligand>
        <name>substrate</name>
    </ligand>
</feature>
<dbReference type="PRINTS" id="PR00131">
    <property type="entry name" value="GLHYDRLASE1"/>
</dbReference>
<evidence type="ECO:0000313" key="11">
    <source>
        <dbReference type="Proteomes" id="UP000185612"/>
    </source>
</evidence>
<feature type="binding site" evidence="8">
    <location>
        <position position="418"/>
    </location>
    <ligand>
        <name>substrate</name>
    </ligand>
</feature>
<keyword evidence="3" id="KW-0136">Cellulose degradation</keyword>
<keyword evidence="6" id="KW-0624">Polysaccharide degradation</keyword>
<dbReference type="InterPro" id="IPR017853">
    <property type="entry name" value="GH"/>
</dbReference>
<dbReference type="SUPFAM" id="SSF51445">
    <property type="entry name" value="(Trans)glycosidases"/>
    <property type="match status" value="1"/>
</dbReference>
<proteinExistence type="inferred from homology"/>
<dbReference type="GO" id="GO:0005829">
    <property type="term" value="C:cytosol"/>
    <property type="evidence" value="ECO:0007669"/>
    <property type="project" value="TreeGrafter"/>
</dbReference>
<dbReference type="STRING" id="52770.BSZ40_09365"/>
<dbReference type="Gene3D" id="3.20.20.80">
    <property type="entry name" value="Glycosidases"/>
    <property type="match status" value="1"/>
</dbReference>
<comment type="catalytic activity">
    <reaction evidence="9">
        <text>Hydrolysis of terminal, non-reducing beta-D-glucosyl residues with release of beta-D-glucose.</text>
        <dbReference type="EC" id="3.2.1.21"/>
    </reaction>
</comment>
<keyword evidence="4" id="KW-0119">Carbohydrate metabolism</keyword>
<evidence type="ECO:0000256" key="2">
    <source>
        <dbReference type="ARBA" id="ARBA00022801"/>
    </source>
</evidence>
<keyword evidence="11" id="KW-1185">Reference proteome</keyword>
<dbReference type="PANTHER" id="PTHR10353:SF36">
    <property type="entry name" value="LP05116P"/>
    <property type="match status" value="1"/>
</dbReference>
<keyword evidence="5 9" id="KW-0326">Glycosidase</keyword>
<evidence type="ECO:0000313" key="10">
    <source>
        <dbReference type="EMBL" id="OKL51104.1"/>
    </source>
</evidence>
<feature type="binding site" evidence="8">
    <location>
        <begin position="425"/>
        <end position="426"/>
    </location>
    <ligand>
        <name>substrate</name>
    </ligand>
</feature>
<gene>
    <name evidence="10" type="ORF">BSZ40_09365</name>
</gene>
<dbReference type="OrthoDB" id="9765195at2"/>
<dbReference type="PANTHER" id="PTHR10353">
    <property type="entry name" value="GLYCOSYL HYDROLASE"/>
    <property type="match status" value="1"/>
</dbReference>
<dbReference type="GO" id="GO:0008422">
    <property type="term" value="F:beta-glucosidase activity"/>
    <property type="evidence" value="ECO:0007669"/>
    <property type="project" value="UniProtKB-EC"/>
</dbReference>
<dbReference type="AlphaFoldDB" id="A0A1Q5PU65"/>
<protein>
    <recommendedName>
        <fullName evidence="9">Beta-glucosidase</fullName>
        <ecNumber evidence="9">3.2.1.21</ecNumber>
    </recommendedName>
</protein>
<comment type="similarity">
    <text evidence="1 9">Belongs to the glycosyl hydrolase 1 family.</text>
</comment>
<evidence type="ECO:0000256" key="3">
    <source>
        <dbReference type="ARBA" id="ARBA00023001"/>
    </source>
</evidence>
<dbReference type="InParanoid" id="A0A1Q5PU65"/>
<feature type="binding site" evidence="8">
    <location>
        <position position="122"/>
    </location>
    <ligand>
        <name>substrate</name>
    </ligand>
</feature>
<dbReference type="NCBIfam" id="TIGR03356">
    <property type="entry name" value="BGL"/>
    <property type="match status" value="1"/>
</dbReference>
<evidence type="ECO:0000256" key="9">
    <source>
        <dbReference type="RuleBase" id="RU361175"/>
    </source>
</evidence>
<name>A0A1Q5PU65_9ACTO</name>
<accession>A0A1Q5PU65</accession>
<feature type="binding site" evidence="8">
    <location>
        <position position="166"/>
    </location>
    <ligand>
        <name>substrate</name>
    </ligand>
</feature>
<evidence type="ECO:0000256" key="5">
    <source>
        <dbReference type="ARBA" id="ARBA00023295"/>
    </source>
</evidence>
<sequence length="483" mass="52129">MPQLRPIPSTLRLGVATAAYQIEGAVSAGGRVPSIWDTFSHTPGKVANGDTGDVACDSYHRWEEDLGLIKGLGLDAYRLSIAWPRIIGGLGHAPTQEGLDYYKRLLDALRDLDIAPVVTLYHWDLPQWLQDQGGWANRFTALQFGAYAEVLARELGDRVETWTTLNEPWVAAFLGHASGVHAPGSTDGATALAAAHHLNLAHGSAATAIRSVLPEAKISVTHNLQVIRPALAADPAHQAAAQRIRNLANEIFLGPQFAGAYPEDLIDQTAGVTDWGFVHDGDLVLARQPLASLGVNYYYTDTVRPGVAGNLHQGASGWGQTSPWPGSEDVEFLRPLGPTTDMGWNQDPAGLTELLTTLAARFPGLPLEVTENGAAFPDTVDADGYVHDPQRIAYLRAHLHAVLDAIEAGAPVHGYFAWSLLDNFEWALGYDKRFGLTRVDPVTQDRYIKASGQWYGALGHTRQLEPLQPGDPASIPGVGPRLD</sequence>
<dbReference type="InterPro" id="IPR001360">
    <property type="entry name" value="Glyco_hydro_1"/>
</dbReference>
<dbReference type="EMBL" id="MQVS01000010">
    <property type="protein sequence ID" value="OKL51104.1"/>
    <property type="molecule type" value="Genomic_DNA"/>
</dbReference>
<evidence type="ECO:0000256" key="6">
    <source>
        <dbReference type="ARBA" id="ARBA00023326"/>
    </source>
</evidence>
<evidence type="ECO:0000256" key="7">
    <source>
        <dbReference type="PIRSR" id="PIRSR617736-1"/>
    </source>
</evidence>
<dbReference type="EC" id="3.2.1.21" evidence="9"/>
<evidence type="ECO:0000256" key="4">
    <source>
        <dbReference type="ARBA" id="ARBA00023277"/>
    </source>
</evidence>
<reference evidence="11" key="1">
    <citation type="submission" date="2016-12" db="EMBL/GenBank/DDBJ databases">
        <authorList>
            <person name="Meng X."/>
        </authorList>
    </citation>
    <scope>NUCLEOTIDE SEQUENCE [LARGE SCALE GENOMIC DNA]</scope>
    <source>
        <strain evidence="11">DSM 20732</strain>
    </source>
</reference>